<proteinExistence type="predicted"/>
<evidence type="ECO:0000313" key="3">
    <source>
        <dbReference type="Proteomes" id="UP001595530"/>
    </source>
</evidence>
<keyword evidence="3" id="KW-1185">Reference proteome</keyword>
<sequence>MFAQDGTGTGTGYATAASKSDVASAVSALVQRYPTATIGTVETADQALSEVATVRAAVDSRFTEDQRLCLSKFFVASCVEDAKERRRHALAQVRPIEVQANQFKRRAVVIERDQALADKRAEELRDAPQRAAQQHEYEHTAAEKAQDRAQRAADVEASDKLHATDAAQREAAHQTKLGSVQAKQAATAQKRADNAAAFERKRLESAARQREIAIKKADKDRQRASKTSVPPAGAPAASAPAAGAPAAGTPAAVIPASVRAQP</sequence>
<gene>
    <name evidence="2" type="ORF">ACFOFO_15945</name>
</gene>
<feature type="compositionally biased region" description="Basic and acidic residues" evidence="1">
    <location>
        <begin position="141"/>
        <end position="173"/>
    </location>
</feature>
<organism evidence="2 3">
    <name type="scientific">Undibacterium arcticum</name>
    <dbReference type="NCBI Taxonomy" id="1762892"/>
    <lineage>
        <taxon>Bacteria</taxon>
        <taxon>Pseudomonadati</taxon>
        <taxon>Pseudomonadota</taxon>
        <taxon>Betaproteobacteria</taxon>
        <taxon>Burkholderiales</taxon>
        <taxon>Oxalobacteraceae</taxon>
        <taxon>Undibacterium</taxon>
    </lineage>
</organism>
<dbReference type="EMBL" id="JBHRTP010000051">
    <property type="protein sequence ID" value="MFC3109435.1"/>
    <property type="molecule type" value="Genomic_DNA"/>
</dbReference>
<feature type="region of interest" description="Disordered" evidence="1">
    <location>
        <begin position="141"/>
        <end position="262"/>
    </location>
</feature>
<evidence type="ECO:0000256" key="1">
    <source>
        <dbReference type="SAM" id="MobiDB-lite"/>
    </source>
</evidence>
<feature type="compositionally biased region" description="Low complexity" evidence="1">
    <location>
        <begin position="230"/>
        <end position="256"/>
    </location>
</feature>
<comment type="caution">
    <text evidence="2">The sequence shown here is derived from an EMBL/GenBank/DDBJ whole genome shotgun (WGS) entry which is preliminary data.</text>
</comment>
<protein>
    <submittedName>
        <fullName evidence="2">Uncharacterized protein</fullName>
    </submittedName>
</protein>
<accession>A0ABV7F674</accession>
<dbReference type="Proteomes" id="UP001595530">
    <property type="component" value="Unassembled WGS sequence"/>
</dbReference>
<feature type="compositionally biased region" description="Basic and acidic residues" evidence="1">
    <location>
        <begin position="190"/>
        <end position="223"/>
    </location>
</feature>
<evidence type="ECO:0000313" key="2">
    <source>
        <dbReference type="EMBL" id="MFC3109435.1"/>
    </source>
</evidence>
<name>A0ABV7F674_9BURK</name>
<reference evidence="3" key="1">
    <citation type="journal article" date="2019" name="Int. J. Syst. Evol. Microbiol.">
        <title>The Global Catalogue of Microorganisms (GCM) 10K type strain sequencing project: providing services to taxonomists for standard genome sequencing and annotation.</title>
        <authorList>
            <consortium name="The Broad Institute Genomics Platform"/>
            <consortium name="The Broad Institute Genome Sequencing Center for Infectious Disease"/>
            <person name="Wu L."/>
            <person name="Ma J."/>
        </authorList>
    </citation>
    <scope>NUCLEOTIDE SEQUENCE [LARGE SCALE GENOMIC DNA]</scope>
    <source>
        <strain evidence="3">KCTC 42986</strain>
    </source>
</reference>